<reference evidence="2 3" key="1">
    <citation type="journal article" date="2018" name="Nat. Ecol. Evol.">
        <title>Pezizomycetes genomes reveal the molecular basis of ectomycorrhizal truffle lifestyle.</title>
        <authorList>
            <person name="Murat C."/>
            <person name="Payen T."/>
            <person name="Noel B."/>
            <person name="Kuo A."/>
            <person name="Morin E."/>
            <person name="Chen J."/>
            <person name="Kohler A."/>
            <person name="Krizsan K."/>
            <person name="Balestrini R."/>
            <person name="Da Silva C."/>
            <person name="Montanini B."/>
            <person name="Hainaut M."/>
            <person name="Levati E."/>
            <person name="Barry K.W."/>
            <person name="Belfiori B."/>
            <person name="Cichocki N."/>
            <person name="Clum A."/>
            <person name="Dockter R.B."/>
            <person name="Fauchery L."/>
            <person name="Guy J."/>
            <person name="Iotti M."/>
            <person name="Le Tacon F."/>
            <person name="Lindquist E.A."/>
            <person name="Lipzen A."/>
            <person name="Malagnac F."/>
            <person name="Mello A."/>
            <person name="Molinier V."/>
            <person name="Miyauchi S."/>
            <person name="Poulain J."/>
            <person name="Riccioni C."/>
            <person name="Rubini A."/>
            <person name="Sitrit Y."/>
            <person name="Splivallo R."/>
            <person name="Traeger S."/>
            <person name="Wang M."/>
            <person name="Zifcakova L."/>
            <person name="Wipf D."/>
            <person name="Zambonelli A."/>
            <person name="Paolocci F."/>
            <person name="Nowrousian M."/>
            <person name="Ottonello S."/>
            <person name="Baldrian P."/>
            <person name="Spatafora J.W."/>
            <person name="Henrissat B."/>
            <person name="Nagy L.G."/>
            <person name="Aury J.M."/>
            <person name="Wincker P."/>
            <person name="Grigoriev I.V."/>
            <person name="Bonfante P."/>
            <person name="Martin F.M."/>
        </authorList>
    </citation>
    <scope>NUCLEOTIDE SEQUENCE [LARGE SCALE GENOMIC DNA]</scope>
    <source>
        <strain evidence="2 3">ATCC MYA-4762</strain>
    </source>
</reference>
<keyword evidence="3" id="KW-1185">Reference proteome</keyword>
<evidence type="ECO:0000313" key="3">
    <source>
        <dbReference type="Proteomes" id="UP000267821"/>
    </source>
</evidence>
<dbReference type="OrthoDB" id="5500255at2759"/>
<protein>
    <submittedName>
        <fullName evidence="2">Uncharacterized protein</fullName>
    </submittedName>
</protein>
<sequence>MKQDGIYGPQRAGTDAWTTFLKQAAALPTMAPISQINYLTDKSLSHEVNILAQDIAKKVRSMAVIRDKAVKAAQEAHAAKYPDDPSLPILGKALQWKDDWGEDEDEDKDEDVEEPRQTLKGPKRIVGGSKGIGYLKPVLKGDKGTVGVGTTSKGIVRPQGTRTSKKVLHIEEDDEEEEEDASKSIKTRSGTRSVGG</sequence>
<feature type="compositionally biased region" description="Acidic residues" evidence="1">
    <location>
        <begin position="100"/>
        <end position="113"/>
    </location>
</feature>
<proteinExistence type="predicted"/>
<name>A0A3N4LBV2_9PEZI</name>
<evidence type="ECO:0000256" key="1">
    <source>
        <dbReference type="SAM" id="MobiDB-lite"/>
    </source>
</evidence>
<feature type="compositionally biased region" description="Polar residues" evidence="1">
    <location>
        <begin position="187"/>
        <end position="196"/>
    </location>
</feature>
<dbReference type="InParanoid" id="A0A3N4LBV2"/>
<accession>A0A3N4LBV2</accession>
<feature type="region of interest" description="Disordered" evidence="1">
    <location>
        <begin position="146"/>
        <end position="196"/>
    </location>
</feature>
<gene>
    <name evidence="2" type="ORF">L211DRAFT_854442</name>
</gene>
<feature type="region of interest" description="Disordered" evidence="1">
    <location>
        <begin position="98"/>
        <end position="128"/>
    </location>
</feature>
<evidence type="ECO:0000313" key="2">
    <source>
        <dbReference type="EMBL" id="RPB18121.1"/>
    </source>
</evidence>
<feature type="non-terminal residue" evidence="2">
    <location>
        <position position="196"/>
    </location>
</feature>
<dbReference type="AlphaFoldDB" id="A0A3N4LBV2"/>
<dbReference type="EMBL" id="ML121693">
    <property type="protein sequence ID" value="RPB18121.1"/>
    <property type="molecule type" value="Genomic_DNA"/>
</dbReference>
<feature type="compositionally biased region" description="Acidic residues" evidence="1">
    <location>
        <begin position="171"/>
        <end position="180"/>
    </location>
</feature>
<organism evidence="2 3">
    <name type="scientific">Terfezia boudieri ATCC MYA-4762</name>
    <dbReference type="NCBI Taxonomy" id="1051890"/>
    <lineage>
        <taxon>Eukaryota</taxon>
        <taxon>Fungi</taxon>
        <taxon>Dikarya</taxon>
        <taxon>Ascomycota</taxon>
        <taxon>Pezizomycotina</taxon>
        <taxon>Pezizomycetes</taxon>
        <taxon>Pezizales</taxon>
        <taxon>Pezizaceae</taxon>
        <taxon>Terfezia</taxon>
    </lineage>
</organism>
<dbReference type="Proteomes" id="UP000267821">
    <property type="component" value="Unassembled WGS sequence"/>
</dbReference>